<gene>
    <name evidence="3" type="ORF">SAMN05216272_10348</name>
</gene>
<evidence type="ECO:0000256" key="1">
    <source>
        <dbReference type="SAM" id="SignalP"/>
    </source>
</evidence>
<dbReference type="GO" id="GO:0052689">
    <property type="term" value="F:carboxylic ester hydrolase activity"/>
    <property type="evidence" value="ECO:0007669"/>
    <property type="project" value="TreeGrafter"/>
</dbReference>
<name>A0A1G8F6F9_9PSED</name>
<dbReference type="PANTHER" id="PTHR43265:SF1">
    <property type="entry name" value="ESTERASE ESTD"/>
    <property type="match status" value="1"/>
</dbReference>
<sequence>MKSPMLRLTALLLCLFASLAQAVPTSILQRPYDLDTGSGVLRGTLLLPQTPTPPPVALLIAGSGPTDRDGNNPEGGNNGYLRRLAEALAAEGIASVRYDKRGIARSQPAAPHEEQLSVEGYAADVVAWSDALASDPRFGRQILIGHSEGALIASLAAPRSRAAALVVISGSARPIDAVLHEQLQARLPAPLLRQAERIMLSLRAGHAQPQVPSALQVLFRPSVQPYLISLFRHHPAEAFAKVRQPALILQGTSDIQVSVADAEALKRAKPDAELHLIAGMNHILRIVPANAAQQLASYNNPNLPLASELVQRIVAFIQRNASPSGNQPA</sequence>
<keyword evidence="1" id="KW-0732">Signal</keyword>
<dbReference type="AlphaFoldDB" id="A0A1G8F6F9"/>
<dbReference type="SUPFAM" id="SSF53474">
    <property type="entry name" value="alpha/beta-Hydrolases"/>
    <property type="match status" value="1"/>
</dbReference>
<dbReference type="InterPro" id="IPR022742">
    <property type="entry name" value="Hydrolase_4"/>
</dbReference>
<dbReference type="STRING" id="428992.SAMN05216272_10348"/>
<dbReference type="InterPro" id="IPR053145">
    <property type="entry name" value="AB_hydrolase_Est10"/>
</dbReference>
<dbReference type="EMBL" id="FNDS01000003">
    <property type="protein sequence ID" value="SDH77692.1"/>
    <property type="molecule type" value="Genomic_DNA"/>
</dbReference>
<accession>A0A1G8F6F9</accession>
<feature type="signal peptide" evidence="1">
    <location>
        <begin position="1"/>
        <end position="22"/>
    </location>
</feature>
<dbReference type="InterPro" id="IPR029058">
    <property type="entry name" value="AB_hydrolase_fold"/>
</dbReference>
<dbReference type="Proteomes" id="UP000199636">
    <property type="component" value="Unassembled WGS sequence"/>
</dbReference>
<dbReference type="Pfam" id="PF12146">
    <property type="entry name" value="Hydrolase_4"/>
    <property type="match status" value="1"/>
</dbReference>
<protein>
    <recommendedName>
        <fullName evidence="2">Serine aminopeptidase S33 domain-containing protein</fullName>
    </recommendedName>
</protein>
<feature type="chain" id="PRO_5011718558" description="Serine aminopeptidase S33 domain-containing protein" evidence="1">
    <location>
        <begin position="23"/>
        <end position="329"/>
    </location>
</feature>
<feature type="domain" description="Serine aminopeptidase S33" evidence="2">
    <location>
        <begin position="81"/>
        <end position="184"/>
    </location>
</feature>
<organism evidence="3 4">
    <name type="scientific">Pseudomonas panipatensis</name>
    <dbReference type="NCBI Taxonomy" id="428992"/>
    <lineage>
        <taxon>Bacteria</taxon>
        <taxon>Pseudomonadati</taxon>
        <taxon>Pseudomonadota</taxon>
        <taxon>Gammaproteobacteria</taxon>
        <taxon>Pseudomonadales</taxon>
        <taxon>Pseudomonadaceae</taxon>
        <taxon>Pseudomonas</taxon>
    </lineage>
</organism>
<reference evidence="4" key="1">
    <citation type="submission" date="2016-10" db="EMBL/GenBank/DDBJ databases">
        <authorList>
            <person name="Varghese N."/>
            <person name="Submissions S."/>
        </authorList>
    </citation>
    <scope>NUCLEOTIDE SEQUENCE [LARGE SCALE GENOMIC DNA]</scope>
    <source>
        <strain evidence="4">CCM 7469</strain>
    </source>
</reference>
<evidence type="ECO:0000313" key="4">
    <source>
        <dbReference type="Proteomes" id="UP000199636"/>
    </source>
</evidence>
<evidence type="ECO:0000259" key="2">
    <source>
        <dbReference type="Pfam" id="PF12146"/>
    </source>
</evidence>
<evidence type="ECO:0000313" key="3">
    <source>
        <dbReference type="EMBL" id="SDH77692.1"/>
    </source>
</evidence>
<keyword evidence="4" id="KW-1185">Reference proteome</keyword>
<dbReference type="PANTHER" id="PTHR43265">
    <property type="entry name" value="ESTERASE ESTD"/>
    <property type="match status" value="1"/>
</dbReference>
<dbReference type="Gene3D" id="3.40.50.1820">
    <property type="entry name" value="alpha/beta hydrolase"/>
    <property type="match status" value="1"/>
</dbReference>
<proteinExistence type="predicted"/>